<dbReference type="PANTHER" id="PTHR45947">
    <property type="entry name" value="SULFOQUINOVOSYL TRANSFERASE SQD2"/>
    <property type="match status" value="1"/>
</dbReference>
<protein>
    <submittedName>
        <fullName evidence="4">Glycosyltransferase involved in cell wall biosynthesis</fullName>
    </submittedName>
</protein>
<dbReference type="Pfam" id="PF13692">
    <property type="entry name" value="Glyco_trans_1_4"/>
    <property type="match status" value="1"/>
</dbReference>
<keyword evidence="1" id="KW-0328">Glycosyltransferase</keyword>
<name>A0AAE3YWB6_9ACTN</name>
<dbReference type="RefSeq" id="WP_310374009.1">
    <property type="nucleotide sequence ID" value="NZ_JAVDYB010000001.1"/>
</dbReference>
<gene>
    <name evidence="4" type="ORF">J2S41_006710</name>
</gene>
<dbReference type="Proteomes" id="UP001183643">
    <property type="component" value="Unassembled WGS sequence"/>
</dbReference>
<reference evidence="4" key="1">
    <citation type="submission" date="2023-07" db="EMBL/GenBank/DDBJ databases">
        <title>Sequencing the genomes of 1000 actinobacteria strains.</title>
        <authorList>
            <person name="Klenk H.-P."/>
        </authorList>
    </citation>
    <scope>NUCLEOTIDE SEQUENCE</scope>
    <source>
        <strain evidence="4">DSM 44707</strain>
    </source>
</reference>
<dbReference type="InterPro" id="IPR050194">
    <property type="entry name" value="Glycosyltransferase_grp1"/>
</dbReference>
<dbReference type="AlphaFoldDB" id="A0AAE3YWB6"/>
<dbReference type="EMBL" id="JAVDYB010000001">
    <property type="protein sequence ID" value="MDR7279932.1"/>
    <property type="molecule type" value="Genomic_DNA"/>
</dbReference>
<evidence type="ECO:0000259" key="3">
    <source>
        <dbReference type="Pfam" id="PF13579"/>
    </source>
</evidence>
<feature type="domain" description="Glycosyltransferase subfamily 4-like N-terminal" evidence="3">
    <location>
        <begin position="17"/>
        <end position="201"/>
    </location>
</feature>
<evidence type="ECO:0000256" key="1">
    <source>
        <dbReference type="ARBA" id="ARBA00022676"/>
    </source>
</evidence>
<comment type="caution">
    <text evidence="4">The sequence shown here is derived from an EMBL/GenBank/DDBJ whole genome shotgun (WGS) entry which is preliminary data.</text>
</comment>
<dbReference type="CDD" id="cd03801">
    <property type="entry name" value="GT4_PimA-like"/>
    <property type="match status" value="1"/>
</dbReference>
<dbReference type="GO" id="GO:1901137">
    <property type="term" value="P:carbohydrate derivative biosynthetic process"/>
    <property type="evidence" value="ECO:0007669"/>
    <property type="project" value="UniProtKB-ARBA"/>
</dbReference>
<dbReference type="Gene3D" id="3.40.50.2000">
    <property type="entry name" value="Glycogen Phosphorylase B"/>
    <property type="match status" value="2"/>
</dbReference>
<dbReference type="PANTHER" id="PTHR45947:SF13">
    <property type="entry name" value="TRANSFERASE"/>
    <property type="match status" value="1"/>
</dbReference>
<dbReference type="GO" id="GO:0016757">
    <property type="term" value="F:glycosyltransferase activity"/>
    <property type="evidence" value="ECO:0007669"/>
    <property type="project" value="UniProtKB-KW"/>
</dbReference>
<evidence type="ECO:0000313" key="4">
    <source>
        <dbReference type="EMBL" id="MDR7279932.1"/>
    </source>
</evidence>
<evidence type="ECO:0000313" key="5">
    <source>
        <dbReference type="Proteomes" id="UP001183643"/>
    </source>
</evidence>
<dbReference type="SUPFAM" id="SSF53756">
    <property type="entry name" value="UDP-Glycosyltransferase/glycogen phosphorylase"/>
    <property type="match status" value="1"/>
</dbReference>
<accession>A0AAE3YWB6</accession>
<dbReference type="Pfam" id="PF13579">
    <property type="entry name" value="Glyco_trans_4_4"/>
    <property type="match status" value="1"/>
</dbReference>
<keyword evidence="2" id="KW-0808">Transferase</keyword>
<sequence>MKVLVAHNRYRDAMPSGENTIVDQEMAQLADAGVQVTPFIRSSDEIPGMSAAGKALLPISPIYAPAAQRELAGALRAHRPDVVHLHNPYPLISPWIVRTAHRHGIPVVQTVHNYRQVCAPGLYFRDGRICTDCRDRAFPLPAIVHGCYRGSRAQSAVMATALTVHRPTWRAVDRFIALTTAVQEHLRGYGVPGANIVVKPNAVPDPGPPAPPGDGFLYLARLSPEKGLGLLLDAWRRHPDGALGPLRIAGDGELRPEVEAAAAARADVEYLGVLDRAGVRAAMRRTAVVLTVSTWHDVLPTVTIEALAAGRPVLGTALGGIPYLVGDAGWVVRADAGELAAALPAARAGAAALAGAARARYESTFHPQVVTRRLLDVYDDLLRQLRA</sequence>
<organism evidence="4 5">
    <name type="scientific">Catenuloplanes atrovinosus</name>
    <dbReference type="NCBI Taxonomy" id="137266"/>
    <lineage>
        <taxon>Bacteria</taxon>
        <taxon>Bacillati</taxon>
        <taxon>Actinomycetota</taxon>
        <taxon>Actinomycetes</taxon>
        <taxon>Micromonosporales</taxon>
        <taxon>Micromonosporaceae</taxon>
        <taxon>Catenuloplanes</taxon>
    </lineage>
</organism>
<proteinExistence type="predicted"/>
<dbReference type="InterPro" id="IPR028098">
    <property type="entry name" value="Glyco_trans_4-like_N"/>
</dbReference>
<keyword evidence="5" id="KW-1185">Reference proteome</keyword>
<evidence type="ECO:0000256" key="2">
    <source>
        <dbReference type="ARBA" id="ARBA00022679"/>
    </source>
</evidence>